<dbReference type="PANTHER" id="PTHR46401:SF2">
    <property type="entry name" value="GLYCOSYLTRANSFERASE WBBK-RELATED"/>
    <property type="match status" value="1"/>
</dbReference>
<keyword evidence="4" id="KW-1185">Reference proteome</keyword>
<dbReference type="Proteomes" id="UP000528964">
    <property type="component" value="Unassembled WGS sequence"/>
</dbReference>
<comment type="caution">
    <text evidence="3">The sequence shown here is derived from an EMBL/GenBank/DDBJ whole genome shotgun (WGS) entry which is preliminary data.</text>
</comment>
<proteinExistence type="predicted"/>
<evidence type="ECO:0000259" key="2">
    <source>
        <dbReference type="Pfam" id="PF00534"/>
    </source>
</evidence>
<dbReference type="Gene3D" id="3.40.50.2000">
    <property type="entry name" value="Glycogen Phosphorylase B"/>
    <property type="match status" value="1"/>
</dbReference>
<evidence type="ECO:0000313" key="4">
    <source>
        <dbReference type="Proteomes" id="UP000528964"/>
    </source>
</evidence>
<organism evidence="3 4">
    <name type="scientific">Hansschlegelia beijingensis</name>
    <dbReference type="NCBI Taxonomy" id="1133344"/>
    <lineage>
        <taxon>Bacteria</taxon>
        <taxon>Pseudomonadati</taxon>
        <taxon>Pseudomonadota</taxon>
        <taxon>Alphaproteobacteria</taxon>
        <taxon>Hyphomicrobiales</taxon>
        <taxon>Methylopilaceae</taxon>
        <taxon>Hansschlegelia</taxon>
    </lineage>
</organism>
<dbReference type="PANTHER" id="PTHR46401">
    <property type="entry name" value="GLYCOSYLTRANSFERASE WBBK-RELATED"/>
    <property type="match status" value="1"/>
</dbReference>
<accession>A0A7W6GGF2</accession>
<dbReference type="CDD" id="cd03809">
    <property type="entry name" value="GT4_MtfB-like"/>
    <property type="match status" value="1"/>
</dbReference>
<dbReference type="SUPFAM" id="SSF53756">
    <property type="entry name" value="UDP-Glycosyltransferase/glycogen phosphorylase"/>
    <property type="match status" value="1"/>
</dbReference>
<feature type="domain" description="Glycosyl transferase family 1" evidence="2">
    <location>
        <begin position="231"/>
        <end position="360"/>
    </location>
</feature>
<gene>
    <name evidence="3" type="ORF">GGR24_002644</name>
</gene>
<reference evidence="3 4" key="1">
    <citation type="submission" date="2020-08" db="EMBL/GenBank/DDBJ databases">
        <title>Genomic Encyclopedia of Type Strains, Phase IV (KMG-IV): sequencing the most valuable type-strain genomes for metagenomic binning, comparative biology and taxonomic classification.</title>
        <authorList>
            <person name="Goeker M."/>
        </authorList>
    </citation>
    <scope>NUCLEOTIDE SEQUENCE [LARGE SCALE GENOMIC DNA]</scope>
    <source>
        <strain evidence="3 4">DSM 25481</strain>
    </source>
</reference>
<keyword evidence="1 3" id="KW-0808">Transferase</keyword>
<dbReference type="InterPro" id="IPR001296">
    <property type="entry name" value="Glyco_trans_1"/>
</dbReference>
<sequence>MARTILDITRLLTRASHPAATGVDRVELAYAKRLLGAPQVGRGFAAVVRGRTVPLPDEAVAAFVQALDAQWRAGAGNPAAARRVAEWLGAPAPEAAAQVSRAGEAARRALRLRLGAALTTRAAPEPGDLYVHVSHLRLDRPEVFAGVRKAGAALAIMVHDLIPIRFPEYGRAGEAERHARRMNTALRYASTLIANSAETARDLSAYATETGQPVPPVVVAPLGVESGFARAARPLAAERPYFVALGTIEPRKNHLLLLHVWRRLAERLGPATPRLVLVGRRGWENEMVVDLLERCPAVRAHVLEVNELPDEALASLVAGARALLFPSFSEGFGLPLAETLAMGAPAIVSDLAVFREVAGDLALRLDPLDGPAWEKAIVAHATEHPEQGRRATEYQPPRWEEHFGLLGAAGLAI</sequence>
<dbReference type="GO" id="GO:0016757">
    <property type="term" value="F:glycosyltransferase activity"/>
    <property type="evidence" value="ECO:0007669"/>
    <property type="project" value="InterPro"/>
</dbReference>
<evidence type="ECO:0000313" key="3">
    <source>
        <dbReference type="EMBL" id="MBB3973967.1"/>
    </source>
</evidence>
<protein>
    <submittedName>
        <fullName evidence="3">Glycosyltransferase involved in cell wall biosynthesis</fullName>
    </submittedName>
</protein>
<dbReference type="AlphaFoldDB" id="A0A7W6GGF2"/>
<dbReference type="EMBL" id="JACIDR010000004">
    <property type="protein sequence ID" value="MBB3973967.1"/>
    <property type="molecule type" value="Genomic_DNA"/>
</dbReference>
<dbReference type="Pfam" id="PF00534">
    <property type="entry name" value="Glycos_transf_1"/>
    <property type="match status" value="1"/>
</dbReference>
<dbReference type="RefSeq" id="WP_183395831.1">
    <property type="nucleotide sequence ID" value="NZ_JACIDR010000004.1"/>
</dbReference>
<name>A0A7W6GGF2_9HYPH</name>
<evidence type="ECO:0000256" key="1">
    <source>
        <dbReference type="ARBA" id="ARBA00022679"/>
    </source>
</evidence>